<accession>A0A4T0FUP4</accession>
<dbReference type="Pfam" id="PF00572">
    <property type="entry name" value="Ribosomal_L13"/>
    <property type="match status" value="1"/>
</dbReference>
<name>A0A4T0FUP4_9BASI</name>
<organism evidence="7 8">
    <name type="scientific">Wallemia hederae</name>
    <dbReference type="NCBI Taxonomy" id="1540922"/>
    <lineage>
        <taxon>Eukaryota</taxon>
        <taxon>Fungi</taxon>
        <taxon>Dikarya</taxon>
        <taxon>Basidiomycota</taxon>
        <taxon>Wallemiomycotina</taxon>
        <taxon>Wallemiomycetes</taxon>
        <taxon>Wallemiales</taxon>
        <taxon>Wallemiaceae</taxon>
        <taxon>Wallemia</taxon>
    </lineage>
</organism>
<evidence type="ECO:0000313" key="8">
    <source>
        <dbReference type="Proteomes" id="UP000310189"/>
    </source>
</evidence>
<dbReference type="GO" id="GO:0006412">
    <property type="term" value="P:translation"/>
    <property type="evidence" value="ECO:0007669"/>
    <property type="project" value="InterPro"/>
</dbReference>
<evidence type="ECO:0000313" key="7">
    <source>
        <dbReference type="EMBL" id="TIA90686.1"/>
    </source>
</evidence>
<dbReference type="CDD" id="cd00392">
    <property type="entry name" value="Ribosomal_L13"/>
    <property type="match status" value="1"/>
</dbReference>
<dbReference type="Proteomes" id="UP000310189">
    <property type="component" value="Unassembled WGS sequence"/>
</dbReference>
<comment type="caution">
    <text evidence="7">The sequence shown here is derived from an EMBL/GenBank/DDBJ whole genome shotgun (WGS) entry which is preliminary data.</text>
</comment>
<dbReference type="InterPro" id="IPR005822">
    <property type="entry name" value="Ribosomal_uL13"/>
</dbReference>
<dbReference type="InterPro" id="IPR032566">
    <property type="entry name" value="Znf-C2HE"/>
</dbReference>
<dbReference type="GO" id="GO:0003729">
    <property type="term" value="F:mRNA binding"/>
    <property type="evidence" value="ECO:0007669"/>
    <property type="project" value="TreeGrafter"/>
</dbReference>
<dbReference type="SUPFAM" id="SSF52161">
    <property type="entry name" value="Ribosomal protein L13"/>
    <property type="match status" value="1"/>
</dbReference>
<evidence type="ECO:0000256" key="2">
    <source>
        <dbReference type="ARBA" id="ARBA00006227"/>
    </source>
</evidence>
<comment type="function">
    <text evidence="1">Component of the ribosome, a large ribonucleoprotein complex responsible for the synthesis of proteins in the cell. The small ribosomal subunit (SSU) binds messenger RNAs (mRNAs) and translates the encoded message by selecting cognate aminoacyl-transfer RNA (tRNA) molecules. The large subunit (LSU) contains the ribosomal catalytic site termed the peptidyl transferase center (PTC), which catalyzes the formation of peptide bonds, thereby polymerizing the amino acids delivered by tRNAs into a polypeptide chain. The nascent polypeptides leave the ribosome through a tunnel in the LSU and interact with protein factors that function in enzymatic processing, targeting, and the membrane insertion of nascent chains at the exit of the ribosomal tunnel.</text>
</comment>
<dbReference type="SUPFAM" id="SSF54197">
    <property type="entry name" value="HIT-like"/>
    <property type="match status" value="1"/>
</dbReference>
<dbReference type="OrthoDB" id="1882297at2759"/>
<evidence type="ECO:0000256" key="5">
    <source>
        <dbReference type="RuleBase" id="RU003877"/>
    </source>
</evidence>
<evidence type="ECO:0000256" key="4">
    <source>
        <dbReference type="ARBA" id="ARBA00023274"/>
    </source>
</evidence>
<dbReference type="EMBL" id="SPNW01000017">
    <property type="protein sequence ID" value="TIA90686.1"/>
    <property type="molecule type" value="Genomic_DNA"/>
</dbReference>
<dbReference type="InterPro" id="IPR036899">
    <property type="entry name" value="Ribosomal_uL13_sf"/>
</dbReference>
<dbReference type="PANTHER" id="PTHR11545">
    <property type="entry name" value="RIBOSOMAL PROTEIN L13"/>
    <property type="match status" value="1"/>
</dbReference>
<dbReference type="PROSITE" id="PS00783">
    <property type="entry name" value="RIBOSOMAL_L13"/>
    <property type="match status" value="1"/>
</dbReference>
<feature type="domain" description="Aprataxin C2HE/C2H2/C2HC zinc finger" evidence="6">
    <location>
        <begin position="325"/>
        <end position="386"/>
    </location>
</feature>
<dbReference type="PANTHER" id="PTHR11545:SF3">
    <property type="entry name" value="LARGE RIBOSOMAL SUBUNIT PROTEIN UL13"/>
    <property type="match status" value="1"/>
</dbReference>
<dbReference type="Gene3D" id="3.90.1180.10">
    <property type="entry name" value="Ribosomal protein L13"/>
    <property type="match status" value="1"/>
</dbReference>
<dbReference type="Pfam" id="PF16278">
    <property type="entry name" value="zf-C2HE"/>
    <property type="match status" value="1"/>
</dbReference>
<evidence type="ECO:0000256" key="3">
    <source>
        <dbReference type="ARBA" id="ARBA00022980"/>
    </source>
</evidence>
<dbReference type="GO" id="GO:0003735">
    <property type="term" value="F:structural constituent of ribosome"/>
    <property type="evidence" value="ECO:0007669"/>
    <property type="project" value="InterPro"/>
</dbReference>
<reference evidence="7 8" key="1">
    <citation type="submission" date="2019-03" db="EMBL/GenBank/DDBJ databases">
        <title>Sequencing 23 genomes of Wallemia ichthyophaga.</title>
        <authorList>
            <person name="Gostincar C."/>
        </authorList>
    </citation>
    <scope>NUCLEOTIDE SEQUENCE [LARGE SCALE GENOMIC DNA]</scope>
    <source>
        <strain evidence="7 8">EXF-5753</strain>
    </source>
</reference>
<comment type="similarity">
    <text evidence="2 5">Belongs to the universal ribosomal protein uL13 family.</text>
</comment>
<dbReference type="Gene3D" id="3.30.428.10">
    <property type="entry name" value="HIT-like"/>
    <property type="match status" value="1"/>
</dbReference>
<evidence type="ECO:0000259" key="6">
    <source>
        <dbReference type="Pfam" id="PF16278"/>
    </source>
</evidence>
<dbReference type="Gene3D" id="6.10.250.3250">
    <property type="match status" value="1"/>
</dbReference>
<dbReference type="AlphaFoldDB" id="A0A4T0FUP4"/>
<keyword evidence="8" id="KW-1185">Reference proteome</keyword>
<dbReference type="InterPro" id="IPR005755">
    <property type="entry name" value="Ribosomal_uL13_euk/arc"/>
</dbReference>
<dbReference type="GO" id="GO:0017148">
    <property type="term" value="P:negative regulation of translation"/>
    <property type="evidence" value="ECO:0007669"/>
    <property type="project" value="TreeGrafter"/>
</dbReference>
<dbReference type="FunFam" id="6.10.250.3250:FF:000001">
    <property type="entry name" value="60S ribosomal protein L13a"/>
    <property type="match status" value="1"/>
</dbReference>
<sequence length="394" mass="44779">MSTYSAAPVIIDAKGHLMGRLASVVAKHMLNGNKVVVVRCEELNLSGGFFRRKLDYMKFMRLRHLVKPSKGGPFHHRAPSRIFLKSVRGMIPHKLAKGAAAMQRIKVFEGVPPLYQSKKKMVVPQALRVLRLKPGRKYCTLKRLSTEFGWAHQDVVDKLEAKRKAKGAAYHERKAAATKLRANAVKDAPQNAKLAEFAALLSYSDKNPEKLSKDELVLYDDNTLTIYDKRPFNGDADLQINSLDHLLSQSHDIINSVLEAFDRAITDAEQSIQEEQMREYGRHWTVNKGFHSVPSMDGIHLHVISNDLISDRLKNKKHYNSFHPTKSFFVHFDDVVKAVEDGSTDQLRRSLKAREELLKDPLQSHLDGKTYANIPKLKRHLVEHFESMTSKSSK</sequence>
<proteinExistence type="inferred from homology"/>
<evidence type="ECO:0000256" key="1">
    <source>
        <dbReference type="ARBA" id="ARBA00004021"/>
    </source>
</evidence>
<dbReference type="NCBIfam" id="TIGR01077">
    <property type="entry name" value="L13_A_E"/>
    <property type="match status" value="1"/>
</dbReference>
<dbReference type="InterPro" id="IPR023563">
    <property type="entry name" value="Ribosomal_uL13_CS"/>
</dbReference>
<dbReference type="FunFam" id="3.90.1180.10:FF:000002">
    <property type="entry name" value="60S ribosomal protein L16"/>
    <property type="match status" value="1"/>
</dbReference>
<dbReference type="HAMAP" id="MF_01366">
    <property type="entry name" value="Ribosomal_uL13"/>
    <property type="match status" value="1"/>
</dbReference>
<keyword evidence="3 5" id="KW-0689">Ribosomal protein</keyword>
<protein>
    <recommendedName>
        <fullName evidence="6">Aprataxin C2HE/C2H2/C2HC zinc finger domain-containing protein</fullName>
    </recommendedName>
</protein>
<keyword evidence="4 5" id="KW-0687">Ribonucleoprotein</keyword>
<dbReference type="InterPro" id="IPR036265">
    <property type="entry name" value="HIT-like_sf"/>
</dbReference>
<dbReference type="Pfam" id="PF11969">
    <property type="entry name" value="DcpS_C"/>
    <property type="match status" value="1"/>
</dbReference>
<dbReference type="GO" id="GO:0022625">
    <property type="term" value="C:cytosolic large ribosomal subunit"/>
    <property type="evidence" value="ECO:0007669"/>
    <property type="project" value="TreeGrafter"/>
</dbReference>
<gene>
    <name evidence="7" type="ORF">E3P99_01429</name>
</gene>